<sequence>MRRFLHRVDRRKGFAHAARSGYPKPMRILDITRWPAICIFVFAGLAIACFALITVNLFTQAMAALEFIREFGAVAIMHGALWQVAELLVWGAMSLASWLAFKVSEHALEERYLTWARRMRQKTAKAKVAKTTDA</sequence>
<dbReference type="STRING" id="1675527.AIOL_000068"/>
<keyword evidence="1" id="KW-1133">Transmembrane helix</keyword>
<evidence type="ECO:0000313" key="2">
    <source>
        <dbReference type="EMBL" id="KMW59919.1"/>
    </source>
</evidence>
<accession>A0A0J9EDV8</accession>
<dbReference type="Proteomes" id="UP000037178">
    <property type="component" value="Unassembled WGS sequence"/>
</dbReference>
<reference evidence="2 3" key="1">
    <citation type="submission" date="2015-06" db="EMBL/GenBank/DDBJ databases">
        <title>Draft genome sequence of an Alphaproteobacteria species associated to the Mediterranean sponge Oscarella lobularis.</title>
        <authorList>
            <person name="Jourda C."/>
            <person name="Santini S."/>
            <person name="Claverie J.-M."/>
        </authorList>
    </citation>
    <scope>NUCLEOTIDE SEQUENCE [LARGE SCALE GENOMIC DNA]</scope>
    <source>
        <strain evidence="2">IGS</strain>
    </source>
</reference>
<protein>
    <submittedName>
        <fullName evidence="2">Uncharacterized protein</fullName>
    </submittedName>
</protein>
<evidence type="ECO:0000313" key="3">
    <source>
        <dbReference type="Proteomes" id="UP000037178"/>
    </source>
</evidence>
<organism evidence="2 3">
    <name type="scientific">Candidatus Rhodobacter oscarellae</name>
    <dbReference type="NCBI Taxonomy" id="1675527"/>
    <lineage>
        <taxon>Bacteria</taxon>
        <taxon>Pseudomonadati</taxon>
        <taxon>Pseudomonadota</taxon>
        <taxon>Alphaproteobacteria</taxon>
        <taxon>Rhodobacterales</taxon>
        <taxon>Rhodobacter group</taxon>
        <taxon>Rhodobacter</taxon>
    </lineage>
</organism>
<proteinExistence type="predicted"/>
<dbReference type="AlphaFoldDB" id="A0A0J9EDV8"/>
<keyword evidence="1" id="KW-0812">Transmembrane</keyword>
<feature type="transmembrane region" description="Helical" evidence="1">
    <location>
        <begin position="79"/>
        <end position="101"/>
    </location>
</feature>
<evidence type="ECO:0000256" key="1">
    <source>
        <dbReference type="SAM" id="Phobius"/>
    </source>
</evidence>
<keyword evidence="1" id="KW-0472">Membrane</keyword>
<feature type="transmembrane region" description="Helical" evidence="1">
    <location>
        <begin position="34"/>
        <end position="59"/>
    </location>
</feature>
<name>A0A0J9EDV8_9RHOB</name>
<dbReference type="EMBL" id="LFTY01000001">
    <property type="protein sequence ID" value="KMW59919.1"/>
    <property type="molecule type" value="Genomic_DNA"/>
</dbReference>
<dbReference type="PATRIC" id="fig|1675527.3.peg.88"/>
<comment type="caution">
    <text evidence="2">The sequence shown here is derived from an EMBL/GenBank/DDBJ whole genome shotgun (WGS) entry which is preliminary data.</text>
</comment>
<gene>
    <name evidence="2" type="ORF">AIOL_000068</name>
</gene>
<keyword evidence="3" id="KW-1185">Reference proteome</keyword>